<feature type="signal peptide" evidence="4">
    <location>
        <begin position="1"/>
        <end position="22"/>
    </location>
</feature>
<organism evidence="6 7">
    <name type="scientific">Wansuia hejianensis</name>
    <dbReference type="NCBI Taxonomy" id="2763667"/>
    <lineage>
        <taxon>Bacteria</taxon>
        <taxon>Bacillati</taxon>
        <taxon>Bacillota</taxon>
        <taxon>Clostridia</taxon>
        <taxon>Lachnospirales</taxon>
        <taxon>Lachnospiraceae</taxon>
        <taxon>Wansuia</taxon>
    </lineage>
</organism>
<dbReference type="GO" id="GO:0030313">
    <property type="term" value="C:cell envelope"/>
    <property type="evidence" value="ECO:0007669"/>
    <property type="project" value="UniProtKB-SubCell"/>
</dbReference>
<dbReference type="GO" id="GO:0030246">
    <property type="term" value="F:carbohydrate binding"/>
    <property type="evidence" value="ECO:0007669"/>
    <property type="project" value="UniProtKB-ARBA"/>
</dbReference>
<dbReference type="Gene3D" id="3.40.50.2300">
    <property type="match status" value="2"/>
</dbReference>
<evidence type="ECO:0000313" key="6">
    <source>
        <dbReference type="EMBL" id="QNM09962.1"/>
    </source>
</evidence>
<reference evidence="6 7" key="1">
    <citation type="submission" date="2020-08" db="EMBL/GenBank/DDBJ databases">
        <authorList>
            <person name="Liu C."/>
            <person name="Sun Q."/>
        </authorList>
    </citation>
    <scope>NUCLEOTIDE SEQUENCE [LARGE SCALE GENOMIC DNA]</scope>
    <source>
        <strain evidence="6 7">NSJ-29</strain>
    </source>
</reference>
<dbReference type="AlphaFoldDB" id="A0A7G9GGN0"/>
<name>A0A7G9GGN0_9FIRM</name>
<evidence type="ECO:0000256" key="2">
    <source>
        <dbReference type="ARBA" id="ARBA00007639"/>
    </source>
</evidence>
<protein>
    <submittedName>
        <fullName evidence="6">Substrate-binding domain-containing protein</fullName>
    </submittedName>
</protein>
<evidence type="ECO:0000256" key="1">
    <source>
        <dbReference type="ARBA" id="ARBA00004196"/>
    </source>
</evidence>
<sequence>MKKKTMALCLAGAMCVSLTACSGGAPTSGGDAEVSGSASQSAAAADTNGDGKVKIGFSQCVMNHPFRIAMVDSFKEVCAAYDDIEMVVVEGNGDVQNEIANIESLIQQGCDAIIVSSLSGTAIYPAYKEVYDADIPLVIAASGCATEEEEAYNYYDTFVSTDEEEMGKAAAEFADQLLNGEGNVVMVRGVVESTNSMNRYVGWNEEAKNYPGLHVIAEQAADWLRLTANEVMANILQANDDIDLVYSENDEMALGALEAIRDAGREDDIMIISMDGQQDACEEVLAGGAFKLTITNNSDMTEAVKAAYKLAHGESVEKRIVLPYEMVTEENAEQYIADNF</sequence>
<dbReference type="InterPro" id="IPR025997">
    <property type="entry name" value="SBP_2_dom"/>
</dbReference>
<comment type="similarity">
    <text evidence="2">Belongs to the bacterial solute-binding protein 2 family.</text>
</comment>
<dbReference type="CDD" id="cd06308">
    <property type="entry name" value="PBP1_sensor_kinase-like"/>
    <property type="match status" value="1"/>
</dbReference>
<dbReference type="Proteomes" id="UP000515860">
    <property type="component" value="Chromosome"/>
</dbReference>
<feature type="chain" id="PRO_5039313356" evidence="4">
    <location>
        <begin position="23"/>
        <end position="340"/>
    </location>
</feature>
<proteinExistence type="inferred from homology"/>
<dbReference type="KEGG" id="whj:H9Q79_06715"/>
<dbReference type="SUPFAM" id="SSF53822">
    <property type="entry name" value="Periplasmic binding protein-like I"/>
    <property type="match status" value="1"/>
</dbReference>
<keyword evidence="3 4" id="KW-0732">Signal</keyword>
<keyword evidence="7" id="KW-1185">Reference proteome</keyword>
<dbReference type="InterPro" id="IPR028082">
    <property type="entry name" value="Peripla_BP_I"/>
</dbReference>
<feature type="domain" description="Periplasmic binding protein" evidence="5">
    <location>
        <begin position="55"/>
        <end position="314"/>
    </location>
</feature>
<dbReference type="PANTHER" id="PTHR46847:SF1">
    <property type="entry name" value="D-ALLOSE-BINDING PERIPLASMIC PROTEIN-RELATED"/>
    <property type="match status" value="1"/>
</dbReference>
<evidence type="ECO:0000259" key="5">
    <source>
        <dbReference type="Pfam" id="PF13407"/>
    </source>
</evidence>
<evidence type="ECO:0000256" key="3">
    <source>
        <dbReference type="ARBA" id="ARBA00022729"/>
    </source>
</evidence>
<dbReference type="PANTHER" id="PTHR46847">
    <property type="entry name" value="D-ALLOSE-BINDING PERIPLASMIC PROTEIN-RELATED"/>
    <property type="match status" value="1"/>
</dbReference>
<accession>A0A7G9GGN0</accession>
<dbReference type="RefSeq" id="WP_118646577.1">
    <property type="nucleotide sequence ID" value="NZ_CP060635.1"/>
</dbReference>
<evidence type="ECO:0000313" key="7">
    <source>
        <dbReference type="Proteomes" id="UP000515860"/>
    </source>
</evidence>
<dbReference type="Pfam" id="PF13407">
    <property type="entry name" value="Peripla_BP_4"/>
    <property type="match status" value="1"/>
</dbReference>
<dbReference type="EMBL" id="CP060635">
    <property type="protein sequence ID" value="QNM09962.1"/>
    <property type="molecule type" value="Genomic_DNA"/>
</dbReference>
<gene>
    <name evidence="6" type="ORF">H9Q79_06715</name>
</gene>
<comment type="subcellular location">
    <subcellularLocation>
        <location evidence="1">Cell envelope</location>
    </subcellularLocation>
</comment>
<evidence type="ECO:0000256" key="4">
    <source>
        <dbReference type="SAM" id="SignalP"/>
    </source>
</evidence>
<dbReference type="PROSITE" id="PS51257">
    <property type="entry name" value="PROKAR_LIPOPROTEIN"/>
    <property type="match status" value="1"/>
</dbReference>